<feature type="compositionally biased region" description="Acidic residues" evidence="1">
    <location>
        <begin position="439"/>
        <end position="451"/>
    </location>
</feature>
<gene>
    <name evidence="2" type="ORF">R3P38DRAFT_2497791</name>
</gene>
<reference evidence="2 3" key="1">
    <citation type="journal article" date="2024" name="J Genomics">
        <title>Draft genome sequencing and assembly of Favolaschia claudopus CIRM-BRFM 2984 isolated from oak limbs.</title>
        <authorList>
            <person name="Navarro D."/>
            <person name="Drula E."/>
            <person name="Chaduli D."/>
            <person name="Cazenave R."/>
            <person name="Ahrendt S."/>
            <person name="Wang J."/>
            <person name="Lipzen A."/>
            <person name="Daum C."/>
            <person name="Barry K."/>
            <person name="Grigoriev I.V."/>
            <person name="Favel A."/>
            <person name="Rosso M.N."/>
            <person name="Martin F."/>
        </authorList>
    </citation>
    <scope>NUCLEOTIDE SEQUENCE [LARGE SCALE GENOMIC DNA]</scope>
    <source>
        <strain evidence="2 3">CIRM-BRFM 2984</strain>
    </source>
</reference>
<dbReference type="AlphaFoldDB" id="A0AAW0E277"/>
<evidence type="ECO:0008006" key="4">
    <source>
        <dbReference type="Google" id="ProtNLM"/>
    </source>
</evidence>
<dbReference type="SUPFAM" id="SSF52047">
    <property type="entry name" value="RNI-like"/>
    <property type="match status" value="1"/>
</dbReference>
<name>A0AAW0E277_9AGAR</name>
<dbReference type="Gene3D" id="3.80.10.10">
    <property type="entry name" value="Ribonuclease Inhibitor"/>
    <property type="match status" value="1"/>
</dbReference>
<keyword evidence="3" id="KW-1185">Reference proteome</keyword>
<sequence>MGISVSDLPSELVDRIVSELKDDAEALRTCALISTAFVHWSRIHLFSSVRITATDVYAFRSLIRSSPAVASYVRSLDVPMMGSLPMSAILPPLTFGLLSSLTHFSSHSDPFDFRQLSLPDLRIVTDSARRLTHVDISIDRLWTLHDWASLLNGCPALVTLVIDANATGFGTWTAADVALPMPAPPLPSMLRLHTLRVSGDCKVLVPLSAWLVPQGALSTLTELGFDVIYMPNDYEAPDVRLPMVLAAAASLRQLTLNLDPPLTLSADSTFPPLHITHFPHLHALHLHDGLDAELLASLNWIISFLGRPSTSSSISTPNGNDTRNTTNDLASALESLSLDHSILRADMHDIPASTWTAFEDALLGTSSSSPSSTSSPFSPVSSHNHPHPNLRRVSFSGYQKYSVGAPQPEAARAVRGLLRERLGRVAGRGVLVLGGGGQGEEEEEEETQERR</sequence>
<accession>A0AAW0E277</accession>
<evidence type="ECO:0000256" key="1">
    <source>
        <dbReference type="SAM" id="MobiDB-lite"/>
    </source>
</evidence>
<feature type="region of interest" description="Disordered" evidence="1">
    <location>
        <begin position="430"/>
        <end position="451"/>
    </location>
</feature>
<feature type="region of interest" description="Disordered" evidence="1">
    <location>
        <begin position="364"/>
        <end position="392"/>
    </location>
</feature>
<protein>
    <recommendedName>
        <fullName evidence="4">F-box domain-containing protein</fullName>
    </recommendedName>
</protein>
<comment type="caution">
    <text evidence="2">The sequence shown here is derived from an EMBL/GenBank/DDBJ whole genome shotgun (WGS) entry which is preliminary data.</text>
</comment>
<dbReference type="InterPro" id="IPR032675">
    <property type="entry name" value="LRR_dom_sf"/>
</dbReference>
<proteinExistence type="predicted"/>
<organism evidence="2 3">
    <name type="scientific">Favolaschia claudopus</name>
    <dbReference type="NCBI Taxonomy" id="2862362"/>
    <lineage>
        <taxon>Eukaryota</taxon>
        <taxon>Fungi</taxon>
        <taxon>Dikarya</taxon>
        <taxon>Basidiomycota</taxon>
        <taxon>Agaricomycotina</taxon>
        <taxon>Agaricomycetes</taxon>
        <taxon>Agaricomycetidae</taxon>
        <taxon>Agaricales</taxon>
        <taxon>Marasmiineae</taxon>
        <taxon>Mycenaceae</taxon>
        <taxon>Favolaschia</taxon>
    </lineage>
</organism>
<dbReference type="EMBL" id="JAWWNJ010000004">
    <property type="protein sequence ID" value="KAK7057900.1"/>
    <property type="molecule type" value="Genomic_DNA"/>
</dbReference>
<evidence type="ECO:0000313" key="2">
    <source>
        <dbReference type="EMBL" id="KAK7057900.1"/>
    </source>
</evidence>
<evidence type="ECO:0000313" key="3">
    <source>
        <dbReference type="Proteomes" id="UP001362999"/>
    </source>
</evidence>
<dbReference type="Proteomes" id="UP001362999">
    <property type="component" value="Unassembled WGS sequence"/>
</dbReference>
<feature type="compositionally biased region" description="Low complexity" evidence="1">
    <location>
        <begin position="366"/>
        <end position="383"/>
    </location>
</feature>